<dbReference type="GO" id="GO:0032259">
    <property type="term" value="P:methylation"/>
    <property type="evidence" value="ECO:0007669"/>
    <property type="project" value="UniProtKB-KW"/>
</dbReference>
<protein>
    <submittedName>
        <fullName evidence="1">Class I SAM-dependent methyltransferase</fullName>
    </submittedName>
</protein>
<dbReference type="InterPro" id="IPR029063">
    <property type="entry name" value="SAM-dependent_MTases_sf"/>
</dbReference>
<organism evidence="1 2">
    <name type="scientific">Marilutibacter penaei</name>
    <dbReference type="NCBI Taxonomy" id="2759900"/>
    <lineage>
        <taxon>Bacteria</taxon>
        <taxon>Pseudomonadati</taxon>
        <taxon>Pseudomonadota</taxon>
        <taxon>Gammaproteobacteria</taxon>
        <taxon>Lysobacterales</taxon>
        <taxon>Lysobacteraceae</taxon>
        <taxon>Marilutibacter</taxon>
    </lineage>
</organism>
<evidence type="ECO:0000313" key="1">
    <source>
        <dbReference type="EMBL" id="MBB1087963.1"/>
    </source>
</evidence>
<name>A0A7W3YE20_9GAMM</name>
<gene>
    <name evidence="1" type="ORF">H4F99_05600</name>
</gene>
<reference evidence="1 2" key="1">
    <citation type="submission" date="2020-07" db="EMBL/GenBank/DDBJ databases">
        <authorList>
            <person name="Xu S."/>
            <person name="Li A."/>
        </authorList>
    </citation>
    <scope>NUCLEOTIDE SEQUENCE [LARGE SCALE GENOMIC DNA]</scope>
    <source>
        <strain evidence="1 2">SG-8</strain>
    </source>
</reference>
<keyword evidence="2" id="KW-1185">Reference proteome</keyword>
<dbReference type="PANTHER" id="PTHR40036:SF1">
    <property type="entry name" value="MACROCIN O-METHYLTRANSFERASE"/>
    <property type="match status" value="1"/>
</dbReference>
<sequence>MAAADTARFVQEHMPLAPVHRRKRALHEDGFKLARPGGLFLEFGVAGGHSINFIADSNKGATIHGFDSFEGLPEAWTATYKKGHFAQGLPEVRDNVELHVGWFDQSLPPFLESHPGPVSYLHVDCDLYSSTVTIFELLSERIVEGTVIVFDEYFNYPTWRDHEHKAFMEFVARRNVRFRYFGSVNCNKQVGVVIEAIG</sequence>
<evidence type="ECO:0000313" key="2">
    <source>
        <dbReference type="Proteomes" id="UP000552587"/>
    </source>
</evidence>
<dbReference type="EMBL" id="JACHTE010000003">
    <property type="protein sequence ID" value="MBB1087963.1"/>
    <property type="molecule type" value="Genomic_DNA"/>
</dbReference>
<dbReference type="Proteomes" id="UP000552587">
    <property type="component" value="Unassembled WGS sequence"/>
</dbReference>
<dbReference type="Gene3D" id="3.40.50.150">
    <property type="entry name" value="Vaccinia Virus protein VP39"/>
    <property type="match status" value="1"/>
</dbReference>
<keyword evidence="1" id="KW-0489">Methyltransferase</keyword>
<dbReference type="SUPFAM" id="SSF53335">
    <property type="entry name" value="S-adenosyl-L-methionine-dependent methyltransferases"/>
    <property type="match status" value="1"/>
</dbReference>
<proteinExistence type="predicted"/>
<dbReference type="PANTHER" id="PTHR40036">
    <property type="entry name" value="MACROCIN O-METHYLTRANSFERASE"/>
    <property type="match status" value="1"/>
</dbReference>
<dbReference type="InterPro" id="IPR008884">
    <property type="entry name" value="TylF_MeTrfase"/>
</dbReference>
<dbReference type="AlphaFoldDB" id="A0A7W3YE20"/>
<dbReference type="Pfam" id="PF13578">
    <property type="entry name" value="Methyltransf_24"/>
    <property type="match status" value="1"/>
</dbReference>
<comment type="caution">
    <text evidence="1">The sequence shown here is derived from an EMBL/GenBank/DDBJ whole genome shotgun (WGS) entry which is preliminary data.</text>
</comment>
<dbReference type="GO" id="GO:0008168">
    <property type="term" value="F:methyltransferase activity"/>
    <property type="evidence" value="ECO:0007669"/>
    <property type="project" value="UniProtKB-KW"/>
</dbReference>
<keyword evidence="1" id="KW-0808">Transferase</keyword>
<accession>A0A7W3YE20</accession>